<proteinExistence type="predicted"/>
<dbReference type="EMBL" id="JALGAR010000001">
    <property type="protein sequence ID" value="MCI4657330.1"/>
    <property type="molecule type" value="Genomic_DNA"/>
</dbReference>
<dbReference type="AlphaFoldDB" id="A0AA41QU28"/>
<comment type="caution">
    <text evidence="1">The sequence shown here is derived from an EMBL/GenBank/DDBJ whole genome shotgun (WGS) entry which is preliminary data.</text>
</comment>
<evidence type="ECO:0008006" key="3">
    <source>
        <dbReference type="Google" id="ProtNLM"/>
    </source>
</evidence>
<keyword evidence="2" id="KW-1185">Reference proteome</keyword>
<protein>
    <recommendedName>
        <fullName evidence="3">Antitoxin Xre/MbcA/ParS-like toxin-binding domain-containing protein</fullName>
    </recommendedName>
</protein>
<evidence type="ECO:0000313" key="1">
    <source>
        <dbReference type="EMBL" id="MCI4657330.1"/>
    </source>
</evidence>
<name>A0AA41QU28_9MICO</name>
<gene>
    <name evidence="1" type="ORF">MQH31_05830</name>
</gene>
<reference evidence="1" key="1">
    <citation type="submission" date="2022-03" db="EMBL/GenBank/DDBJ databases">
        <title>Cryobacterium sp. nov. strain ZS14-85, isolated from Antarctic soil.</title>
        <authorList>
            <person name="Li J."/>
            <person name="Niu G."/>
        </authorList>
    </citation>
    <scope>NUCLEOTIDE SEQUENCE</scope>
    <source>
        <strain evidence="1">ZS14-85</strain>
    </source>
</reference>
<accession>A0AA41QU28</accession>
<evidence type="ECO:0000313" key="2">
    <source>
        <dbReference type="Proteomes" id="UP001165341"/>
    </source>
</evidence>
<organism evidence="1 2">
    <name type="scientific">Cryobacterium zhongshanensis</name>
    <dbReference type="NCBI Taxonomy" id="2928153"/>
    <lineage>
        <taxon>Bacteria</taxon>
        <taxon>Bacillati</taxon>
        <taxon>Actinomycetota</taxon>
        <taxon>Actinomycetes</taxon>
        <taxon>Micrococcales</taxon>
        <taxon>Microbacteriaceae</taxon>
        <taxon>Cryobacterium</taxon>
    </lineage>
</organism>
<dbReference type="RefSeq" id="WP_243011279.1">
    <property type="nucleotide sequence ID" value="NZ_JALGAR010000001.1"/>
</dbReference>
<dbReference type="Proteomes" id="UP001165341">
    <property type="component" value="Unassembled WGS sequence"/>
</dbReference>
<sequence>MTDNHAPDAVTSERLPKNAGFQVPDEAVRRLAEAVARLANDPDYFIQALTEMLLAMEPTSFDELPENEVRFLMESGAFTAETWASTSEGKGSPQLRMTEGWLVDILATMSLDDVRGFLGWEEERIGVAVAHGHLYAVEISGSLRFPTWQFNVGSPAKLLPGLTEIIELVMSRWHWRSVAGFMATPQSDLVAKGRQTPVAWLRDGGDIKVIIDIVEAADWT</sequence>